<dbReference type="PANTHER" id="PTHR34580:SF1">
    <property type="entry name" value="PROTEIN PAFC"/>
    <property type="match status" value="1"/>
</dbReference>
<accession>A0A840LE26</accession>
<keyword evidence="4" id="KW-1185">Reference proteome</keyword>
<dbReference type="Gene3D" id="1.10.10.10">
    <property type="entry name" value="Winged helix-like DNA-binding domain superfamily/Winged helix DNA-binding domain"/>
    <property type="match status" value="1"/>
</dbReference>
<dbReference type="InterPro" id="IPR036388">
    <property type="entry name" value="WH-like_DNA-bd_sf"/>
</dbReference>
<evidence type="ECO:0000313" key="4">
    <source>
        <dbReference type="Proteomes" id="UP000562027"/>
    </source>
</evidence>
<proteinExistence type="predicted"/>
<gene>
    <name evidence="3" type="ORF">HNP55_003772</name>
</gene>
<evidence type="ECO:0000259" key="2">
    <source>
        <dbReference type="Pfam" id="PF25583"/>
    </source>
</evidence>
<comment type="caution">
    <text evidence="3">The sequence shown here is derived from an EMBL/GenBank/DDBJ whole genome shotgun (WGS) entry which is preliminary data.</text>
</comment>
<dbReference type="InterPro" id="IPR051534">
    <property type="entry name" value="CBASS_pafABC_assoc_protein"/>
</dbReference>
<evidence type="ECO:0000259" key="1">
    <source>
        <dbReference type="Pfam" id="PF13280"/>
    </source>
</evidence>
<dbReference type="Proteomes" id="UP000562027">
    <property type="component" value="Unassembled WGS sequence"/>
</dbReference>
<feature type="domain" description="WCX" evidence="2">
    <location>
        <begin position="235"/>
        <end position="309"/>
    </location>
</feature>
<dbReference type="GO" id="GO:0003677">
    <property type="term" value="F:DNA binding"/>
    <property type="evidence" value="ECO:0007669"/>
    <property type="project" value="UniProtKB-KW"/>
</dbReference>
<dbReference type="AlphaFoldDB" id="A0A840LE26"/>
<feature type="domain" description="WYL" evidence="1">
    <location>
        <begin position="147"/>
        <end position="207"/>
    </location>
</feature>
<dbReference type="Pfam" id="PF25583">
    <property type="entry name" value="WCX"/>
    <property type="match status" value="1"/>
</dbReference>
<dbReference type="PROSITE" id="PS52050">
    <property type="entry name" value="WYL"/>
    <property type="match status" value="1"/>
</dbReference>
<dbReference type="InterPro" id="IPR057727">
    <property type="entry name" value="WCX_dom"/>
</dbReference>
<dbReference type="EMBL" id="JACHLP010000008">
    <property type="protein sequence ID" value="MBB4845225.1"/>
    <property type="molecule type" value="Genomic_DNA"/>
</dbReference>
<organism evidence="3 4">
    <name type="scientific">Roseateles oligotrophus</name>
    <dbReference type="NCBI Taxonomy" id="1769250"/>
    <lineage>
        <taxon>Bacteria</taxon>
        <taxon>Pseudomonadati</taxon>
        <taxon>Pseudomonadota</taxon>
        <taxon>Betaproteobacteria</taxon>
        <taxon>Burkholderiales</taxon>
        <taxon>Sphaerotilaceae</taxon>
        <taxon>Roseateles</taxon>
    </lineage>
</organism>
<dbReference type="Pfam" id="PF13280">
    <property type="entry name" value="WYL"/>
    <property type="match status" value="1"/>
</dbReference>
<reference evidence="3 4" key="1">
    <citation type="submission" date="2020-08" db="EMBL/GenBank/DDBJ databases">
        <title>Functional genomics of gut bacteria from endangered species of beetles.</title>
        <authorList>
            <person name="Carlos-Shanley C."/>
        </authorList>
    </citation>
    <scope>NUCLEOTIDE SEQUENCE [LARGE SCALE GENOMIC DNA]</scope>
    <source>
        <strain evidence="3 4">S00239</strain>
    </source>
</reference>
<sequence length="329" mass="36473">MTLGVNFVSDNLCHADSLLKLSAGEMVLGCQGQGIAERMCHIFELLLDQKPIDKAKLAQRFNTSERTIYRDLRRIAPLLQRRGKLGLVRPDVLRHVTMATGLSGLFPDPTLQHLRAHIAQDPAAGSASPFVVHGPDFSLHAPQGCAVFDAAALAIQERRLVGFFYKEKAREVQPYRLINKGGVWYLVAVEAGLLKSFDLSRVGRVEIHRQGFEPEAAMLERVQGSEGIWFGGQEIVVEIRVSVQVTHYFKRQMLLPNQTLVSQDEAGNLLLRASVVHPDQILPIIRQWIPHLEIVSPPQLREALYAGLSQYLAGGGHAISSARAEQEVC</sequence>
<dbReference type="RefSeq" id="WP_184302897.1">
    <property type="nucleotide sequence ID" value="NZ_JACHLP010000008.1"/>
</dbReference>
<dbReference type="InterPro" id="IPR026881">
    <property type="entry name" value="WYL_dom"/>
</dbReference>
<name>A0A840LE26_9BURK</name>
<protein>
    <submittedName>
        <fullName evidence="3">Putative DNA-binding transcriptional regulator YafY</fullName>
    </submittedName>
</protein>
<keyword evidence="3" id="KW-0238">DNA-binding</keyword>
<dbReference type="PANTHER" id="PTHR34580">
    <property type="match status" value="1"/>
</dbReference>
<evidence type="ECO:0000313" key="3">
    <source>
        <dbReference type="EMBL" id="MBB4845225.1"/>
    </source>
</evidence>